<name>A0ABN2TBP3_9ACTN</name>
<accession>A0ABN2TBP3</accession>
<dbReference type="Gene3D" id="6.10.250.2410">
    <property type="match status" value="1"/>
</dbReference>
<dbReference type="InterPro" id="IPR003768">
    <property type="entry name" value="ScpA"/>
</dbReference>
<dbReference type="Pfam" id="PF02616">
    <property type="entry name" value="SMC_ScpA"/>
    <property type="match status" value="1"/>
</dbReference>
<dbReference type="Proteomes" id="UP001499854">
    <property type="component" value="Unassembled WGS sequence"/>
</dbReference>
<evidence type="ECO:0000313" key="5">
    <source>
        <dbReference type="Proteomes" id="UP001499854"/>
    </source>
</evidence>
<evidence type="ECO:0000256" key="2">
    <source>
        <dbReference type="ARBA" id="ARBA00044777"/>
    </source>
</evidence>
<comment type="caution">
    <text evidence="4">The sequence shown here is derived from an EMBL/GenBank/DDBJ whole genome shotgun (WGS) entry which is preliminary data.</text>
</comment>
<reference evidence="4 5" key="1">
    <citation type="journal article" date="2019" name="Int. J. Syst. Evol. Microbiol.">
        <title>The Global Catalogue of Microorganisms (GCM) 10K type strain sequencing project: providing services to taxonomists for standard genome sequencing and annotation.</title>
        <authorList>
            <consortium name="The Broad Institute Genomics Platform"/>
            <consortium name="The Broad Institute Genome Sequencing Center for Infectious Disease"/>
            <person name="Wu L."/>
            <person name="Ma J."/>
        </authorList>
    </citation>
    <scope>NUCLEOTIDE SEQUENCE [LARGE SCALE GENOMIC DNA]</scope>
    <source>
        <strain evidence="4 5">JCM 16013</strain>
    </source>
</reference>
<organism evidence="4 5">
    <name type="scientific">Catenulispora subtropica</name>
    <dbReference type="NCBI Taxonomy" id="450798"/>
    <lineage>
        <taxon>Bacteria</taxon>
        <taxon>Bacillati</taxon>
        <taxon>Actinomycetota</taxon>
        <taxon>Actinomycetes</taxon>
        <taxon>Catenulisporales</taxon>
        <taxon>Catenulisporaceae</taxon>
        <taxon>Catenulispora</taxon>
    </lineage>
</organism>
<protein>
    <recommendedName>
        <fullName evidence="2">Segregation and condensation protein A</fullName>
    </recommendedName>
</protein>
<feature type="compositionally biased region" description="Low complexity" evidence="3">
    <location>
        <begin position="1"/>
        <end position="20"/>
    </location>
</feature>
<keyword evidence="5" id="KW-1185">Reference proteome</keyword>
<feature type="region of interest" description="Disordered" evidence="3">
    <location>
        <begin position="286"/>
        <end position="311"/>
    </location>
</feature>
<dbReference type="EMBL" id="BAAAQM010000075">
    <property type="protein sequence ID" value="GAA2002667.1"/>
    <property type="molecule type" value="Genomic_DNA"/>
</dbReference>
<evidence type="ECO:0000256" key="1">
    <source>
        <dbReference type="ARBA" id="ARBA00022829"/>
    </source>
</evidence>
<dbReference type="PANTHER" id="PTHR33969:SF2">
    <property type="entry name" value="SEGREGATION AND CONDENSATION PROTEIN A"/>
    <property type="match status" value="1"/>
</dbReference>
<dbReference type="PANTHER" id="PTHR33969">
    <property type="entry name" value="SEGREGATION AND CONDENSATION PROTEIN A"/>
    <property type="match status" value="1"/>
</dbReference>
<feature type="region of interest" description="Disordered" evidence="3">
    <location>
        <begin position="1"/>
        <end position="31"/>
    </location>
</feature>
<evidence type="ECO:0000313" key="4">
    <source>
        <dbReference type="EMBL" id="GAA2002667.1"/>
    </source>
</evidence>
<proteinExistence type="predicted"/>
<evidence type="ECO:0000256" key="3">
    <source>
        <dbReference type="SAM" id="MobiDB-lite"/>
    </source>
</evidence>
<feature type="compositionally biased region" description="Acidic residues" evidence="3">
    <location>
        <begin position="294"/>
        <end position="311"/>
    </location>
</feature>
<keyword evidence="1" id="KW-0159">Chromosome partition</keyword>
<sequence>MEQAEAVAEPQAPAEGAPPEGTSPDTGDTAARVDGFQVSLPEFEGPFDLLLGLIAKHKLDVTTLALSKVTDEFIAHIRAMGDAWDLDQASEFLVIAATLLDLKAARLLPAAEVEDEGDLALLEARDLLFARLLQYKAYKQVATELGHRHATAGRMFPRAVKLEPSFADLLPEVIINLTPEQFAALAVKAMTPRTPPEVSVTHLHGSKVSVREQVAVLIAKMREFRRASFQKLCEDAPDTLTVVARFLGLLELFREAAVMFDQPDAFAELTVSWTGTEEGDLKVAVDEFDRSAPVEDEAPEQDEQEEEQELG</sequence>
<gene>
    <name evidence="4" type="ORF">GCM10009838_80750</name>
</gene>